<evidence type="ECO:0000256" key="3">
    <source>
        <dbReference type="ARBA" id="ARBA00022670"/>
    </source>
</evidence>
<keyword evidence="7 9" id="KW-0482">Metalloprotease</keyword>
<proteinExistence type="inferred from homology"/>
<evidence type="ECO:0000256" key="9">
    <source>
        <dbReference type="RuleBase" id="RU003435"/>
    </source>
</evidence>
<dbReference type="PANTHER" id="PTHR46323:SF2">
    <property type="entry name" value="BETA-GALACTOSIDASE"/>
    <property type="match status" value="1"/>
</dbReference>
<accession>A0AA35ZAY0</accession>
<dbReference type="InterPro" id="IPR050347">
    <property type="entry name" value="Bact_Beta-galactosidase"/>
</dbReference>
<dbReference type="GO" id="GO:0006508">
    <property type="term" value="P:proteolysis"/>
    <property type="evidence" value="ECO:0007669"/>
    <property type="project" value="UniProtKB-KW"/>
</dbReference>
<dbReference type="PANTHER" id="PTHR46323">
    <property type="entry name" value="BETA-GALACTOSIDASE"/>
    <property type="match status" value="1"/>
</dbReference>
<dbReference type="InterPro" id="IPR036156">
    <property type="entry name" value="Beta-gal/glucu_dom_sf"/>
</dbReference>
<evidence type="ECO:0000256" key="5">
    <source>
        <dbReference type="ARBA" id="ARBA00022801"/>
    </source>
</evidence>
<keyword evidence="10" id="KW-0175">Coiled coil</keyword>
<feature type="region of interest" description="Disordered" evidence="11">
    <location>
        <begin position="210"/>
        <end position="229"/>
    </location>
</feature>
<dbReference type="InterPro" id="IPR001567">
    <property type="entry name" value="Pept_M3A_M3B_dom"/>
</dbReference>
<dbReference type="GO" id="GO:0009341">
    <property type="term" value="C:beta-galactosidase complex"/>
    <property type="evidence" value="ECO:0007669"/>
    <property type="project" value="TreeGrafter"/>
</dbReference>
<dbReference type="GO" id="GO:0004222">
    <property type="term" value="F:metalloendopeptidase activity"/>
    <property type="evidence" value="ECO:0007669"/>
    <property type="project" value="InterPro"/>
</dbReference>
<dbReference type="EMBL" id="OX465081">
    <property type="protein sequence ID" value="CAI9288662.1"/>
    <property type="molecule type" value="Genomic_DNA"/>
</dbReference>
<feature type="coiled-coil region" evidence="10">
    <location>
        <begin position="172"/>
        <end position="201"/>
    </location>
</feature>
<organism evidence="14 15">
    <name type="scientific">Lactuca saligna</name>
    <name type="common">Willowleaf lettuce</name>
    <dbReference type="NCBI Taxonomy" id="75948"/>
    <lineage>
        <taxon>Eukaryota</taxon>
        <taxon>Viridiplantae</taxon>
        <taxon>Streptophyta</taxon>
        <taxon>Embryophyta</taxon>
        <taxon>Tracheophyta</taxon>
        <taxon>Spermatophyta</taxon>
        <taxon>Magnoliopsida</taxon>
        <taxon>eudicotyledons</taxon>
        <taxon>Gunneridae</taxon>
        <taxon>Pentapetalae</taxon>
        <taxon>asterids</taxon>
        <taxon>campanulids</taxon>
        <taxon>Asterales</taxon>
        <taxon>Asteraceae</taxon>
        <taxon>Cichorioideae</taxon>
        <taxon>Cichorieae</taxon>
        <taxon>Lactucinae</taxon>
        <taxon>Lactuca</taxon>
    </lineage>
</organism>
<dbReference type="GO" id="GO:0004565">
    <property type="term" value="F:beta-galactosidase activity"/>
    <property type="evidence" value="ECO:0007669"/>
    <property type="project" value="UniProtKB-EC"/>
</dbReference>
<evidence type="ECO:0000256" key="4">
    <source>
        <dbReference type="ARBA" id="ARBA00022723"/>
    </source>
</evidence>
<dbReference type="Proteomes" id="UP001177003">
    <property type="component" value="Chromosome 5"/>
</dbReference>
<dbReference type="Gene3D" id="2.60.40.10">
    <property type="entry name" value="Immunoglobulins"/>
    <property type="match status" value="1"/>
</dbReference>
<feature type="domain" description="Glycoside hydrolase family 2 immunoglobulin-like beta-sandwich" evidence="12">
    <location>
        <begin position="317"/>
        <end position="427"/>
    </location>
</feature>
<evidence type="ECO:0000313" key="14">
    <source>
        <dbReference type="EMBL" id="CAI9288662.1"/>
    </source>
</evidence>
<dbReference type="SUPFAM" id="SSF55486">
    <property type="entry name" value="Metalloproteases ('zincins'), catalytic domain"/>
    <property type="match status" value="1"/>
</dbReference>
<comment type="cofactor">
    <cofactor evidence="9">
        <name>Zn(2+)</name>
        <dbReference type="ChEBI" id="CHEBI:29105"/>
    </cofactor>
    <text evidence="9">Binds 1 zinc ion.</text>
</comment>
<evidence type="ECO:0000256" key="7">
    <source>
        <dbReference type="ARBA" id="ARBA00023049"/>
    </source>
</evidence>
<dbReference type="InterPro" id="IPR013783">
    <property type="entry name" value="Ig-like_fold"/>
</dbReference>
<dbReference type="AlphaFoldDB" id="A0AA35ZAY0"/>
<keyword evidence="4 9" id="KW-0479">Metal-binding</keyword>
<evidence type="ECO:0000313" key="15">
    <source>
        <dbReference type="Proteomes" id="UP001177003"/>
    </source>
</evidence>
<dbReference type="EC" id="3.2.1.23" evidence="2"/>
<sequence>MEWTKQQNILRDLCSGRCSYIQFAPCAPSYLYAKYFASTLWERVCKEDPLSLETGTIIRKKLLQHGGSKDPTQLLNDLAGDGITRSYQNQGHGGGAEPTHMLLLLLYLILFDSLSTRHFKEMFMQNGLIDGHGGGLGSYPRPTAHPPSPSLTTQRLIHEQQPSCVSLRVICVADREKEATMEEERRKEEEARIKLEEEYRSRRRITQVSSPLFSASRSPPPVDHHLQSTSTHCIRRRSYTVHQAAATAYGALCAVLCSLLIGSNGRQNHVILRNLVDRFIGWALSLFSNINVGDGIVELAAEGLHEFLNVAEGLNADYFFGSSLAESSTYADLKVEVILDKSMKINNITDAKIEATLFDINTNEGSNLLSTNVASLELQQPPHFPLGFHGYRLEGKLKNPKLWSAEQLNLYTLVVTLKDASGNIIDCELCLSRQGGGYSRKIQMVANIGHMEGLLEGLEIAAKLLFKTSRQGLDELKISYFGMARSFGGNETQAKVNT</sequence>
<evidence type="ECO:0000256" key="1">
    <source>
        <dbReference type="ARBA" id="ARBA00001412"/>
    </source>
</evidence>
<name>A0AA35ZAY0_LACSI</name>
<evidence type="ECO:0000259" key="12">
    <source>
        <dbReference type="Pfam" id="PF00703"/>
    </source>
</evidence>
<protein>
    <recommendedName>
        <fullName evidence="2">beta-galactosidase</fullName>
        <ecNumber evidence="2">3.2.1.23</ecNumber>
    </recommendedName>
</protein>
<reference evidence="14" key="1">
    <citation type="submission" date="2023-04" db="EMBL/GenBank/DDBJ databases">
        <authorList>
            <person name="Vijverberg K."/>
            <person name="Xiong W."/>
            <person name="Schranz E."/>
        </authorList>
    </citation>
    <scope>NUCLEOTIDE SEQUENCE</scope>
</reference>
<feature type="domain" description="Peptidase M3A/M3B catalytic" evidence="13">
    <location>
        <begin position="29"/>
        <end position="81"/>
    </location>
</feature>
<dbReference type="InterPro" id="IPR006102">
    <property type="entry name" value="Ig-like_GH2"/>
</dbReference>
<evidence type="ECO:0000256" key="11">
    <source>
        <dbReference type="SAM" id="MobiDB-lite"/>
    </source>
</evidence>
<dbReference type="InterPro" id="IPR024077">
    <property type="entry name" value="Neurolysin/TOP_dom2"/>
</dbReference>
<keyword evidence="15" id="KW-1185">Reference proteome</keyword>
<evidence type="ECO:0000256" key="10">
    <source>
        <dbReference type="SAM" id="Coils"/>
    </source>
</evidence>
<evidence type="ECO:0000256" key="2">
    <source>
        <dbReference type="ARBA" id="ARBA00012756"/>
    </source>
</evidence>
<keyword evidence="8" id="KW-0326">Glycosidase</keyword>
<keyword evidence="5 9" id="KW-0378">Hydrolase</keyword>
<dbReference type="Pfam" id="PF01432">
    <property type="entry name" value="Peptidase_M3"/>
    <property type="match status" value="1"/>
</dbReference>
<comment type="catalytic activity">
    <reaction evidence="1">
        <text>Hydrolysis of terminal non-reducing beta-D-galactose residues in beta-D-galactosides.</text>
        <dbReference type="EC" id="3.2.1.23"/>
    </reaction>
</comment>
<dbReference type="GO" id="GO:0005990">
    <property type="term" value="P:lactose catabolic process"/>
    <property type="evidence" value="ECO:0007669"/>
    <property type="project" value="TreeGrafter"/>
</dbReference>
<dbReference type="Pfam" id="PF00703">
    <property type="entry name" value="Glyco_hydro_2"/>
    <property type="match status" value="1"/>
</dbReference>
<comment type="similarity">
    <text evidence="9">Belongs to the peptidase M3 family.</text>
</comment>
<gene>
    <name evidence="14" type="ORF">LSALG_LOCUS27939</name>
</gene>
<evidence type="ECO:0000256" key="6">
    <source>
        <dbReference type="ARBA" id="ARBA00022833"/>
    </source>
</evidence>
<keyword evidence="3 9" id="KW-0645">Protease</keyword>
<evidence type="ECO:0000259" key="13">
    <source>
        <dbReference type="Pfam" id="PF01432"/>
    </source>
</evidence>
<evidence type="ECO:0000256" key="8">
    <source>
        <dbReference type="ARBA" id="ARBA00023295"/>
    </source>
</evidence>
<dbReference type="Gene3D" id="1.10.1370.10">
    <property type="entry name" value="Neurolysin, domain 3"/>
    <property type="match status" value="1"/>
</dbReference>
<keyword evidence="6 9" id="KW-0862">Zinc</keyword>
<dbReference type="GO" id="GO:0046872">
    <property type="term" value="F:metal ion binding"/>
    <property type="evidence" value="ECO:0007669"/>
    <property type="project" value="UniProtKB-UniRule"/>
</dbReference>
<dbReference type="SUPFAM" id="SSF49303">
    <property type="entry name" value="beta-Galactosidase/glucuronidase domain"/>
    <property type="match status" value="1"/>
</dbReference>